<name>A0A0L7M954_PLAF4</name>
<gene>
    <name evidence="2" type="ORF">PFDG_04890</name>
</gene>
<evidence type="ECO:0000313" key="2">
    <source>
        <dbReference type="EMBL" id="KOB89341.1"/>
    </source>
</evidence>
<proteinExistence type="predicted"/>
<sequence length="81" mass="9392">MRKSENFKVLHNKTSKQYKNKQNRIKNNNNNNNNNHSSRSCSGIINSSRSRSNITPSSDDTKMIKYSLSPKKNTQAEKDKY</sequence>
<feature type="compositionally biased region" description="Low complexity" evidence="1">
    <location>
        <begin position="25"/>
        <end position="58"/>
    </location>
</feature>
<reference evidence="3" key="2">
    <citation type="submission" date="2006-09" db="EMBL/GenBank/DDBJ databases">
        <title>The genome sequence of Plasmodium falciparum Dd2.</title>
        <authorList>
            <consortium name="The Broad Institute Genome Sequencing Platform"/>
            <person name="Birren B."/>
            <person name="Lander E."/>
            <person name="Galagan J."/>
            <person name="Nusbaum C."/>
            <person name="Devon K."/>
            <person name="Henn M."/>
            <person name="Jaffe D."/>
            <person name="Butler J."/>
            <person name="Alvarez P."/>
            <person name="Gnerre S."/>
            <person name="Grabherr M."/>
            <person name="Kleber M."/>
            <person name="Mauceli E."/>
            <person name="Brockman W."/>
            <person name="MacCallum I.A."/>
            <person name="Rounsley S."/>
            <person name="Young S."/>
            <person name="LaButti K."/>
            <person name="Pushparaj V."/>
            <person name="DeCaprio D."/>
            <person name="Crawford M."/>
            <person name="Koehrsen M."/>
            <person name="Engels R."/>
            <person name="Montgomery P."/>
            <person name="Pearson M."/>
            <person name="Howarth C."/>
            <person name="Larson L."/>
            <person name="Luoma S."/>
            <person name="White J."/>
            <person name="Kodira C."/>
            <person name="Zeng Q."/>
            <person name="O'Leary S."/>
            <person name="Yandava C."/>
            <person name="Alvarado L."/>
            <person name="Wirth D."/>
            <person name="Volkman S."/>
            <person name="Hartl D."/>
        </authorList>
    </citation>
    <scope>NUCLEOTIDE SEQUENCE [LARGE SCALE GENOMIC DNA]</scope>
</reference>
<feature type="compositionally biased region" description="Basic residues" evidence="1">
    <location>
        <begin position="10"/>
        <end position="24"/>
    </location>
</feature>
<organism evidence="2 3">
    <name type="scientific">Plasmodium falciparum (isolate Dd2)</name>
    <dbReference type="NCBI Taxonomy" id="57267"/>
    <lineage>
        <taxon>Eukaryota</taxon>
        <taxon>Sar</taxon>
        <taxon>Alveolata</taxon>
        <taxon>Apicomplexa</taxon>
        <taxon>Aconoidasida</taxon>
        <taxon>Haemosporida</taxon>
        <taxon>Plasmodiidae</taxon>
        <taxon>Plasmodium</taxon>
        <taxon>Plasmodium (Laverania)</taxon>
    </lineage>
</organism>
<evidence type="ECO:0000256" key="1">
    <source>
        <dbReference type="SAM" id="MobiDB-lite"/>
    </source>
</evidence>
<dbReference type="AlphaFoldDB" id="A0A0L7M954"/>
<evidence type="ECO:0000313" key="3">
    <source>
        <dbReference type="Proteomes" id="UP000054282"/>
    </source>
</evidence>
<dbReference type="Proteomes" id="UP000054282">
    <property type="component" value="Unassembled WGS sequence"/>
</dbReference>
<dbReference type="KEGG" id="pfd:PFDG_04890"/>
<accession>A0A0L7M954</accession>
<dbReference type="EMBL" id="GG702245">
    <property type="protein sequence ID" value="KOB89341.1"/>
    <property type="molecule type" value="Genomic_DNA"/>
</dbReference>
<reference evidence="3" key="1">
    <citation type="submission" date="2006-09" db="EMBL/GenBank/DDBJ databases">
        <title>Annotation of Plasmodium falciparum Dd2.</title>
        <authorList>
            <consortium name="The Broad Institute Genome Sequencing Platform"/>
            <person name="Volkman S.K."/>
            <person name="Neafsey D.E."/>
            <person name="Dash A.P."/>
            <person name="Chitnis C.E."/>
            <person name="Hartl D.L."/>
            <person name="Young S.K."/>
            <person name="Zeng Q."/>
            <person name="Koehrsen M."/>
            <person name="Alvarado L."/>
            <person name="Berlin A."/>
            <person name="Borenstein D."/>
            <person name="Chapman S.B."/>
            <person name="Chen Z."/>
            <person name="Engels R."/>
            <person name="Freedman E."/>
            <person name="Gellesch M."/>
            <person name="Goldberg J."/>
            <person name="Griggs A."/>
            <person name="Gujja S."/>
            <person name="Heilman E.R."/>
            <person name="Heiman D.I."/>
            <person name="Howarth C."/>
            <person name="Jen D."/>
            <person name="Larson L."/>
            <person name="Mehta T."/>
            <person name="Neiman D."/>
            <person name="Park D."/>
            <person name="Pearson M."/>
            <person name="Roberts A."/>
            <person name="Saif S."/>
            <person name="Shea T."/>
            <person name="Shenoy N."/>
            <person name="Sisk P."/>
            <person name="Stolte C."/>
            <person name="Sykes S."/>
            <person name="Walk T."/>
            <person name="White J."/>
            <person name="Yandava C."/>
            <person name="Haas B."/>
            <person name="Henn M.R."/>
            <person name="Nusbaum C."/>
            <person name="Birren B."/>
        </authorList>
    </citation>
    <scope>NUCLEOTIDE SEQUENCE [LARGE SCALE GENOMIC DNA]</scope>
</reference>
<feature type="region of interest" description="Disordered" evidence="1">
    <location>
        <begin position="1"/>
        <end position="81"/>
    </location>
</feature>
<protein>
    <submittedName>
        <fullName evidence="2">Uncharacterized protein</fullName>
    </submittedName>
</protein>